<evidence type="ECO:0000313" key="9">
    <source>
        <dbReference type="Proteomes" id="UP000596130"/>
    </source>
</evidence>
<feature type="domain" description="AB hydrolase-1" evidence="6">
    <location>
        <begin position="101"/>
        <end position="248"/>
    </location>
</feature>
<dbReference type="EMBL" id="CP065959">
    <property type="protein sequence ID" value="QQC93033.1"/>
    <property type="molecule type" value="Genomic_DNA"/>
</dbReference>
<dbReference type="AlphaFoldDB" id="A0A7T4U1M7"/>
<accession>A0A7T4U1M7</accession>
<feature type="region of interest" description="Disordered" evidence="4">
    <location>
        <begin position="519"/>
        <end position="546"/>
    </location>
</feature>
<dbReference type="RefSeq" id="WP_198504596.1">
    <property type="nucleotide sequence ID" value="NZ_CP065959.1"/>
</dbReference>
<comment type="similarity">
    <text evidence="1">Belongs to the peptidase S33 family.</text>
</comment>
<dbReference type="SUPFAM" id="SSF53474">
    <property type="entry name" value="alpha/beta-Hydrolases"/>
    <property type="match status" value="1"/>
</dbReference>
<dbReference type="Proteomes" id="UP000596130">
    <property type="component" value="Chromosome"/>
</dbReference>
<dbReference type="PANTHER" id="PTHR43248:SF29">
    <property type="entry name" value="TRIPEPTIDYL AMINOPEPTIDASE"/>
    <property type="match status" value="1"/>
</dbReference>
<dbReference type="GO" id="GO:0016787">
    <property type="term" value="F:hydrolase activity"/>
    <property type="evidence" value="ECO:0007669"/>
    <property type="project" value="UniProtKB-KW"/>
</dbReference>
<sequence>MYRPHAARRTTALTLSLATVLGLTAATTATPRSGEPHTTAAAPAPKLDWKPCGKGELSDFQCATAEVPTDYDRPRGATTTIALTRLPASDPGKRIGSLFTNPGGPGGSGVDFVHHAGKVAYDPAVRARFDIIGFDPRGVGDSDPVTCFASAEKEKAALARIPVFPFTEKQEKPFLRRLLEVPKACMKRSRERIEHASTANVARDMDLLRRAVGDTKLTYAGYSYGTFLGATYAKLFPDNVRALMLDGTVEPTGYTGVNGDTRSVVTRTGQGEAAGRALGEFLRLCAKAGPDRCALARQGDPRAVMERTLRRLKTRPVTVRLPEGPPVEVTYPFAVETLYNGLYTPRSWPVLAEAFAAVATAGKRLDRPSAAVGEYFRTLRDKEFASKGEVLANLCVDTLNPKSPKGFPAEADAEDAKSLHFGRYRTWQGLSCTVIGNEDRDAHLGGWRQKVDAPVMVVGTRFDPATPYEKTRPFADKFPDARMATLEGWGHGGTLLQSTCMNRLVARYLVELEATDGATCKPDSQPFASPTPTGDGPVGTGTREAP</sequence>
<evidence type="ECO:0000256" key="4">
    <source>
        <dbReference type="SAM" id="MobiDB-lite"/>
    </source>
</evidence>
<dbReference type="InterPro" id="IPR000073">
    <property type="entry name" value="AB_hydrolase_1"/>
</dbReference>
<evidence type="ECO:0000256" key="2">
    <source>
        <dbReference type="ARBA" id="ARBA00022729"/>
    </source>
</evidence>
<name>A0A7T4U1M7_9ACTN</name>
<reference evidence="8 9" key="1">
    <citation type="submission" date="2020-12" db="EMBL/GenBank/DDBJ databases">
        <title>Identification and biosynthesis of polyene macrolides produced by Streptomyces alfalfae Men-myco-93-63.</title>
        <authorList>
            <person name="Liu D."/>
            <person name="Li Y."/>
            <person name="Liu L."/>
            <person name="Han X."/>
            <person name="Shen F."/>
        </authorList>
    </citation>
    <scope>NUCLEOTIDE SEQUENCE [LARGE SCALE GENOMIC DNA]</scope>
    <source>
        <strain evidence="8 9">Men-myco-93-63</strain>
    </source>
</reference>
<keyword evidence="3 8" id="KW-0378">Hydrolase</keyword>
<dbReference type="InterPro" id="IPR029058">
    <property type="entry name" value="AB_hydrolase_fold"/>
</dbReference>
<evidence type="ECO:0000259" key="6">
    <source>
        <dbReference type="Pfam" id="PF00561"/>
    </source>
</evidence>
<dbReference type="InterPro" id="IPR051601">
    <property type="entry name" value="Serine_prot/Carboxylest_S33"/>
</dbReference>
<feature type="region of interest" description="Disordered" evidence="4">
    <location>
        <begin position="28"/>
        <end position="47"/>
    </location>
</feature>
<evidence type="ECO:0000256" key="5">
    <source>
        <dbReference type="SAM" id="SignalP"/>
    </source>
</evidence>
<evidence type="ECO:0000256" key="3">
    <source>
        <dbReference type="ARBA" id="ARBA00022801"/>
    </source>
</evidence>
<feature type="signal peptide" evidence="5">
    <location>
        <begin position="1"/>
        <end position="25"/>
    </location>
</feature>
<evidence type="ECO:0000313" key="8">
    <source>
        <dbReference type="EMBL" id="QQC93033.1"/>
    </source>
</evidence>
<feature type="domain" description="Peptidase S33 tripeptidyl aminopeptidase-like C-terminal" evidence="7">
    <location>
        <begin position="421"/>
        <end position="520"/>
    </location>
</feature>
<keyword evidence="2 5" id="KW-0732">Signal</keyword>
<proteinExistence type="inferred from homology"/>
<gene>
    <name evidence="8" type="ORF">I8755_35370</name>
</gene>
<evidence type="ECO:0000259" key="7">
    <source>
        <dbReference type="Pfam" id="PF08386"/>
    </source>
</evidence>
<feature type="chain" id="PRO_5038488692" evidence="5">
    <location>
        <begin position="26"/>
        <end position="546"/>
    </location>
</feature>
<dbReference type="Pfam" id="PF08386">
    <property type="entry name" value="Abhydrolase_4"/>
    <property type="match status" value="1"/>
</dbReference>
<dbReference type="PANTHER" id="PTHR43248">
    <property type="entry name" value="2-SUCCINYL-6-HYDROXY-2,4-CYCLOHEXADIENE-1-CARBOXYLATE SYNTHASE"/>
    <property type="match status" value="1"/>
</dbReference>
<organism evidence="8 9">
    <name type="scientific">Streptomyces alfalfae</name>
    <dbReference type="NCBI Taxonomy" id="1642299"/>
    <lineage>
        <taxon>Bacteria</taxon>
        <taxon>Bacillati</taxon>
        <taxon>Actinomycetota</taxon>
        <taxon>Actinomycetes</taxon>
        <taxon>Kitasatosporales</taxon>
        <taxon>Streptomycetaceae</taxon>
        <taxon>Streptomyces</taxon>
    </lineage>
</organism>
<dbReference type="Gene3D" id="3.40.50.1820">
    <property type="entry name" value="alpha/beta hydrolase"/>
    <property type="match status" value="1"/>
</dbReference>
<evidence type="ECO:0000256" key="1">
    <source>
        <dbReference type="ARBA" id="ARBA00010088"/>
    </source>
</evidence>
<dbReference type="Pfam" id="PF00561">
    <property type="entry name" value="Abhydrolase_1"/>
    <property type="match status" value="1"/>
</dbReference>
<dbReference type="InterPro" id="IPR013595">
    <property type="entry name" value="Pept_S33_TAP-like_C"/>
</dbReference>
<protein>
    <submittedName>
        <fullName evidence="8">Alpha/beta fold hydrolase</fullName>
    </submittedName>
</protein>